<feature type="region of interest" description="Disordered" evidence="8">
    <location>
        <begin position="598"/>
        <end position="631"/>
    </location>
</feature>
<feature type="binding site" evidence="6">
    <location>
        <begin position="101"/>
        <end position="108"/>
    </location>
    <ligand>
        <name>ATP</name>
        <dbReference type="ChEBI" id="CHEBI:30616"/>
    </ligand>
</feature>
<dbReference type="InterPro" id="IPR019821">
    <property type="entry name" value="Kinesin_motor_CS"/>
</dbReference>
<evidence type="ECO:0000256" key="4">
    <source>
        <dbReference type="ARBA" id="ARBA00022840"/>
    </source>
</evidence>
<dbReference type="Gene3D" id="3.40.850.10">
    <property type="entry name" value="Kinesin motor domain"/>
    <property type="match status" value="1"/>
</dbReference>
<protein>
    <recommendedName>
        <fullName evidence="9">Kinesin motor domain-containing protein</fullName>
    </recommendedName>
</protein>
<dbReference type="GO" id="GO:0005737">
    <property type="term" value="C:cytoplasm"/>
    <property type="evidence" value="ECO:0007669"/>
    <property type="project" value="UniProtKB-SubCell"/>
</dbReference>
<dbReference type="GO" id="GO:0005875">
    <property type="term" value="C:microtubule associated complex"/>
    <property type="evidence" value="ECO:0007669"/>
    <property type="project" value="TreeGrafter"/>
</dbReference>
<keyword evidence="6" id="KW-0505">Motor protein</keyword>
<gene>
    <name evidence="10" type="ORF">BSP0115_LOCUS6460</name>
</gene>
<comment type="subcellular location">
    <subcellularLocation>
        <location evidence="1">Cytoplasm</location>
    </subcellularLocation>
</comment>
<dbReference type="InterPro" id="IPR027640">
    <property type="entry name" value="Kinesin-like_fam"/>
</dbReference>
<dbReference type="EMBL" id="HBFS01009385">
    <property type="protein sequence ID" value="CAD8913208.1"/>
    <property type="molecule type" value="Transcribed_RNA"/>
</dbReference>
<dbReference type="InterPro" id="IPR001752">
    <property type="entry name" value="Kinesin_motor_dom"/>
</dbReference>
<dbReference type="SUPFAM" id="SSF52540">
    <property type="entry name" value="P-loop containing nucleoside triphosphate hydrolases"/>
    <property type="match status" value="1"/>
</dbReference>
<dbReference type="PROSITE" id="PS50096">
    <property type="entry name" value="IQ"/>
    <property type="match status" value="1"/>
</dbReference>
<dbReference type="PROSITE" id="PS00411">
    <property type="entry name" value="KINESIN_MOTOR_1"/>
    <property type="match status" value="1"/>
</dbReference>
<feature type="compositionally biased region" description="Pro residues" evidence="8">
    <location>
        <begin position="996"/>
        <end position="1005"/>
    </location>
</feature>
<keyword evidence="2" id="KW-0963">Cytoplasm</keyword>
<feature type="region of interest" description="Disordered" evidence="8">
    <location>
        <begin position="985"/>
        <end position="1069"/>
    </location>
</feature>
<dbReference type="GO" id="GO:0007052">
    <property type="term" value="P:mitotic spindle organization"/>
    <property type="evidence" value="ECO:0007669"/>
    <property type="project" value="TreeGrafter"/>
</dbReference>
<proteinExistence type="inferred from homology"/>
<dbReference type="Pfam" id="PF00225">
    <property type="entry name" value="Kinesin"/>
    <property type="match status" value="1"/>
</dbReference>
<feature type="compositionally biased region" description="Acidic residues" evidence="8">
    <location>
        <begin position="615"/>
        <end position="624"/>
    </location>
</feature>
<evidence type="ECO:0000256" key="8">
    <source>
        <dbReference type="SAM" id="MobiDB-lite"/>
    </source>
</evidence>
<dbReference type="GO" id="GO:0005524">
    <property type="term" value="F:ATP binding"/>
    <property type="evidence" value="ECO:0007669"/>
    <property type="project" value="UniProtKB-UniRule"/>
</dbReference>
<feature type="coiled-coil region" evidence="7">
    <location>
        <begin position="815"/>
        <end position="979"/>
    </location>
</feature>
<organism evidence="10">
    <name type="scientific">Bicosoecida sp. CB-2014</name>
    <dbReference type="NCBI Taxonomy" id="1486930"/>
    <lineage>
        <taxon>Eukaryota</taxon>
        <taxon>Sar</taxon>
        <taxon>Stramenopiles</taxon>
        <taxon>Bigyra</taxon>
        <taxon>Opalozoa</taxon>
        <taxon>Bicosoecida</taxon>
    </lineage>
</organism>
<name>A0A7S1G7A9_9STRA</name>
<evidence type="ECO:0000313" key="10">
    <source>
        <dbReference type="EMBL" id="CAD8913208.1"/>
    </source>
</evidence>
<dbReference type="PANTHER" id="PTHR47969">
    <property type="entry name" value="CHROMOSOME-ASSOCIATED KINESIN KIF4A-RELATED"/>
    <property type="match status" value="1"/>
</dbReference>
<feature type="coiled-coil region" evidence="7">
    <location>
        <begin position="422"/>
        <end position="457"/>
    </location>
</feature>
<dbReference type="GO" id="GO:0008017">
    <property type="term" value="F:microtubule binding"/>
    <property type="evidence" value="ECO:0007669"/>
    <property type="project" value="InterPro"/>
</dbReference>
<keyword evidence="3 6" id="KW-0547">Nucleotide-binding</keyword>
<feature type="compositionally biased region" description="Acidic residues" evidence="8">
    <location>
        <begin position="1042"/>
        <end position="1060"/>
    </location>
</feature>
<evidence type="ECO:0000256" key="1">
    <source>
        <dbReference type="ARBA" id="ARBA00004496"/>
    </source>
</evidence>
<dbReference type="AlphaFoldDB" id="A0A7S1G7A9"/>
<comment type="similarity">
    <text evidence="6">Belongs to the TRAFAC class myosin-kinesin ATPase superfamily. Kinesin family.</text>
</comment>
<dbReference type="GO" id="GO:0007018">
    <property type="term" value="P:microtubule-based movement"/>
    <property type="evidence" value="ECO:0007669"/>
    <property type="project" value="InterPro"/>
</dbReference>
<dbReference type="PROSITE" id="PS50067">
    <property type="entry name" value="KINESIN_MOTOR_2"/>
    <property type="match status" value="1"/>
</dbReference>
<dbReference type="CDD" id="cd00106">
    <property type="entry name" value="KISc"/>
    <property type="match status" value="1"/>
</dbReference>
<dbReference type="InterPro" id="IPR036961">
    <property type="entry name" value="Kinesin_motor_dom_sf"/>
</dbReference>
<evidence type="ECO:0000259" key="9">
    <source>
        <dbReference type="PROSITE" id="PS50067"/>
    </source>
</evidence>
<dbReference type="GO" id="GO:0003777">
    <property type="term" value="F:microtubule motor activity"/>
    <property type="evidence" value="ECO:0007669"/>
    <property type="project" value="InterPro"/>
</dbReference>
<reference evidence="10" key="1">
    <citation type="submission" date="2021-01" db="EMBL/GenBank/DDBJ databases">
        <authorList>
            <person name="Corre E."/>
            <person name="Pelletier E."/>
            <person name="Niang G."/>
            <person name="Scheremetjew M."/>
            <person name="Finn R."/>
            <person name="Kale V."/>
            <person name="Holt S."/>
            <person name="Cochrane G."/>
            <person name="Meng A."/>
            <person name="Brown T."/>
            <person name="Cohen L."/>
        </authorList>
    </citation>
    <scope>NUCLEOTIDE SEQUENCE</scope>
    <source>
        <strain evidence="10">Ms1</strain>
    </source>
</reference>
<keyword evidence="4 6" id="KW-0067">ATP-binding</keyword>
<evidence type="ECO:0000256" key="7">
    <source>
        <dbReference type="SAM" id="Coils"/>
    </source>
</evidence>
<dbReference type="PANTHER" id="PTHR47969:SF15">
    <property type="entry name" value="CHROMOSOME-ASSOCIATED KINESIN KIF4A-RELATED"/>
    <property type="match status" value="1"/>
</dbReference>
<dbReference type="PRINTS" id="PR00380">
    <property type="entry name" value="KINESINHEAVY"/>
</dbReference>
<accession>A0A7S1G7A9</accession>
<feature type="coiled-coil region" evidence="7">
    <location>
        <begin position="370"/>
        <end position="397"/>
    </location>
</feature>
<dbReference type="SMART" id="SM00129">
    <property type="entry name" value="KISc"/>
    <property type="match status" value="1"/>
</dbReference>
<feature type="domain" description="Kinesin motor" evidence="9">
    <location>
        <begin position="13"/>
        <end position="364"/>
    </location>
</feature>
<keyword evidence="5 7" id="KW-0175">Coiled coil</keyword>
<dbReference type="GO" id="GO:0051231">
    <property type="term" value="P:spindle elongation"/>
    <property type="evidence" value="ECO:0007669"/>
    <property type="project" value="TreeGrafter"/>
</dbReference>
<feature type="compositionally biased region" description="Low complexity" evidence="8">
    <location>
        <begin position="1006"/>
        <end position="1026"/>
    </location>
</feature>
<evidence type="ECO:0000256" key="3">
    <source>
        <dbReference type="ARBA" id="ARBA00022741"/>
    </source>
</evidence>
<dbReference type="InterPro" id="IPR027417">
    <property type="entry name" value="P-loop_NTPase"/>
</dbReference>
<evidence type="ECO:0000256" key="6">
    <source>
        <dbReference type="PROSITE-ProRule" id="PRU00283"/>
    </source>
</evidence>
<evidence type="ECO:0000256" key="2">
    <source>
        <dbReference type="ARBA" id="ARBA00022490"/>
    </source>
</evidence>
<sequence>MAAAGGDAEDTATVRVAVRCRPLSSGEKSRGERSVVTMLPQSGAVAIEGHAASDSKEEKHEFAYDFAWGGDSTQDEVWEALGIPLLDSAFHGFNSTIFAYGMTGSGKTYCMSGPDDLTDVSERGIVPRLTHQLFDRIAEASAADASTSFLVQVGYLEIYNEQLRDLLAASGAGGAGDGSTELRVVEDAVRGVHVRGLSEIVVKDADHMETLMKQGDSARQRAATAQNARSSRSHSLFLVRLNTRVEREDGSANGTVSRLNLVDLAGSERAGKVGSTGDRLKEGNHINTSLSALSLVITKLAEQSSSSKRKKIFVPYRNSKLTRVLQESLGGNSRTTMLATLSPSQKHIQETLTTLRYASRARRIKITAVKNETGAEISKLRDEVETLKARLAAASEDVEAKAAFESRIQDYELQLKQTWADKEAASAALEEQQRKAAEAARRAEEEAARKREAERKQWLAVIAEKADVALTLRVAVRPEAAPAAVASCDDWMSRVSEAAAADTAAHDQAAYAAVFREALEADAKRVVGVLEAPGGANADAHGALAGVASGLAAASDKLTRLRTEAEALTTSQARARGVWEALRDDVAEALSVDAAAGAADADAGAEEGKGSADAGGDDDVDDVDADGKAAAGDPVAAAAAAVRRAHWREAMELVQQQVEHRIARALAAAEAQRASLSLAAAAANIARGLRVFADASEVAEAKDGAGDGKRSEEDADVKAAVDALNDARAAAAAALAAIDDVSGGDAAAAVADGVEALAACVDASRAVGRAREAQRRRAEGDAAKELAAANEALAARLAAMAADHSEADASLQQQLSAALSGREEAARRVDALEAELAAARAEADDAATAARAVEAQLRGDLLRREAEAERAKAEAAALREQLAQQAEAAAEATARAEAAEAAAAEARAAAEEAASGADVLREERDVARANEEAYYVELEDTREELERAQTGYIAVSDRLNDTLDELVETREALEREQEVRAQAMALGASPARPSSGPRPSPPPAAAQPRPRGGAHPAAAAGARAASGLSVQMPQRASVVEGKDDESDDEDDYDYDDDFEPDSPTKAPKG</sequence>
<evidence type="ECO:0000256" key="5">
    <source>
        <dbReference type="ARBA" id="ARBA00023054"/>
    </source>
</evidence>